<comment type="caution">
    <text evidence="1">The sequence shown here is derived from an EMBL/GenBank/DDBJ whole genome shotgun (WGS) entry which is preliminary data.</text>
</comment>
<sequence length="64" mass="7022">MMTPIESQTAVPTWQLPFAGRVAITHAAYCRRESDVVVIEVEQWLEPCTSAASVGSSAWLDLKS</sequence>
<dbReference type="EMBL" id="MZZM01000042">
    <property type="protein sequence ID" value="ORJ53003.1"/>
    <property type="molecule type" value="Genomic_DNA"/>
</dbReference>
<protein>
    <submittedName>
        <fullName evidence="1">Uncharacterized protein</fullName>
    </submittedName>
</protein>
<dbReference type="Proteomes" id="UP000193040">
    <property type="component" value="Unassembled WGS sequence"/>
</dbReference>
<keyword evidence="2" id="KW-1185">Reference proteome</keyword>
<reference evidence="1 2" key="1">
    <citation type="submission" date="2017-03" db="EMBL/GenBank/DDBJ databases">
        <title>Genomic insights into Mycobacterium simiae human colonization.</title>
        <authorList>
            <person name="Steffani J.L."/>
            <person name="Brunck M.E."/>
            <person name="Cruz E."/>
            <person name="Montiel R."/>
            <person name="Barona F."/>
        </authorList>
    </citation>
    <scope>NUCLEOTIDE SEQUENCE [LARGE SCALE GENOMIC DNA]</scope>
    <source>
        <strain evidence="1 2">MsiGto</strain>
    </source>
</reference>
<name>A0A1X0XJH0_MYCSI</name>
<accession>A0A1X0XJH0</accession>
<evidence type="ECO:0000313" key="2">
    <source>
        <dbReference type="Proteomes" id="UP000193040"/>
    </source>
</evidence>
<organism evidence="1 2">
    <name type="scientific">Mycobacterium simiae</name>
    <name type="common">Mycobacterium habana</name>
    <dbReference type="NCBI Taxonomy" id="1784"/>
    <lineage>
        <taxon>Bacteria</taxon>
        <taxon>Bacillati</taxon>
        <taxon>Actinomycetota</taxon>
        <taxon>Actinomycetes</taxon>
        <taxon>Mycobacteriales</taxon>
        <taxon>Mycobacteriaceae</taxon>
        <taxon>Mycobacterium</taxon>
        <taxon>Mycobacterium simiae complex</taxon>
    </lineage>
</organism>
<dbReference type="AlphaFoldDB" id="A0A1X0XJH0"/>
<evidence type="ECO:0000313" key="1">
    <source>
        <dbReference type="EMBL" id="ORJ53003.1"/>
    </source>
</evidence>
<proteinExistence type="predicted"/>
<gene>
    <name evidence="1" type="ORF">B5M45_29785</name>
</gene>